<reference evidence="1" key="1">
    <citation type="journal article" date="2014" name="Front. Microbiol.">
        <title>High frequency of phylogenetically diverse reductive dehalogenase-homologous genes in deep subseafloor sedimentary metagenomes.</title>
        <authorList>
            <person name="Kawai M."/>
            <person name="Futagami T."/>
            <person name="Toyoda A."/>
            <person name="Takaki Y."/>
            <person name="Nishi S."/>
            <person name="Hori S."/>
            <person name="Arai W."/>
            <person name="Tsubouchi T."/>
            <person name="Morono Y."/>
            <person name="Uchiyama I."/>
            <person name="Ito T."/>
            <person name="Fujiyama A."/>
            <person name="Inagaki F."/>
            <person name="Takami H."/>
        </authorList>
    </citation>
    <scope>NUCLEOTIDE SEQUENCE</scope>
    <source>
        <strain evidence="1">Expedition CK06-06</strain>
    </source>
</reference>
<evidence type="ECO:0000313" key="1">
    <source>
        <dbReference type="EMBL" id="GAH61518.1"/>
    </source>
</evidence>
<accession>X1IVH0</accession>
<comment type="caution">
    <text evidence="1">The sequence shown here is derived from an EMBL/GenBank/DDBJ whole genome shotgun (WGS) entry which is preliminary data.</text>
</comment>
<sequence length="39" mass="4471">MAGKWEELVSFAALRLGRELGDDVQEVLDPKERKDISIR</sequence>
<protein>
    <submittedName>
        <fullName evidence="1">Uncharacterized protein</fullName>
    </submittedName>
</protein>
<feature type="non-terminal residue" evidence="1">
    <location>
        <position position="39"/>
    </location>
</feature>
<dbReference type="AlphaFoldDB" id="X1IVH0"/>
<gene>
    <name evidence="1" type="ORF">S03H2_31317</name>
</gene>
<name>X1IVH0_9ZZZZ</name>
<dbReference type="EMBL" id="BARU01018981">
    <property type="protein sequence ID" value="GAH61518.1"/>
    <property type="molecule type" value="Genomic_DNA"/>
</dbReference>
<proteinExistence type="predicted"/>
<organism evidence="1">
    <name type="scientific">marine sediment metagenome</name>
    <dbReference type="NCBI Taxonomy" id="412755"/>
    <lineage>
        <taxon>unclassified sequences</taxon>
        <taxon>metagenomes</taxon>
        <taxon>ecological metagenomes</taxon>
    </lineage>
</organism>